<comment type="caution">
    <text evidence="6">The sequence shown here is derived from an EMBL/GenBank/DDBJ whole genome shotgun (WGS) entry which is preliminary data.</text>
</comment>
<feature type="transmembrane region" description="Helical" evidence="4">
    <location>
        <begin position="218"/>
        <end position="240"/>
    </location>
</feature>
<dbReference type="PANTHER" id="PTHR44688">
    <property type="entry name" value="DNA-BINDING TRANSCRIPTIONAL ACTIVATOR DEVR_DOSR"/>
    <property type="match status" value="1"/>
</dbReference>
<dbReference type="Gene3D" id="1.10.10.10">
    <property type="entry name" value="Winged helix-like DNA-binding domain superfamily/Winged helix DNA-binding domain"/>
    <property type="match status" value="1"/>
</dbReference>
<dbReference type="EMBL" id="SDPW01000001">
    <property type="protein sequence ID" value="RXZ53302.1"/>
    <property type="molecule type" value="Genomic_DNA"/>
</dbReference>
<dbReference type="SUPFAM" id="SSF103473">
    <property type="entry name" value="MFS general substrate transporter"/>
    <property type="match status" value="1"/>
</dbReference>
<feature type="transmembrane region" description="Helical" evidence="4">
    <location>
        <begin position="155"/>
        <end position="172"/>
    </location>
</feature>
<dbReference type="InterPro" id="IPR016032">
    <property type="entry name" value="Sig_transdc_resp-reg_C-effctor"/>
</dbReference>
<evidence type="ECO:0000313" key="6">
    <source>
        <dbReference type="EMBL" id="RXZ53302.1"/>
    </source>
</evidence>
<dbReference type="PROSITE" id="PS50043">
    <property type="entry name" value="HTH_LUXR_2"/>
    <property type="match status" value="1"/>
</dbReference>
<dbReference type="Proteomes" id="UP000293345">
    <property type="component" value="Unassembled WGS sequence"/>
</dbReference>
<feature type="transmembrane region" description="Helical" evidence="4">
    <location>
        <begin position="178"/>
        <end position="197"/>
    </location>
</feature>
<dbReference type="OrthoDB" id="3686176at2"/>
<dbReference type="RefSeq" id="WP_129423032.1">
    <property type="nucleotide sequence ID" value="NZ_SDPW01000001.1"/>
</dbReference>
<dbReference type="PRINTS" id="PR00038">
    <property type="entry name" value="HTHLUXR"/>
</dbReference>
<keyword evidence="3" id="KW-0804">Transcription</keyword>
<dbReference type="PANTHER" id="PTHR44688:SF16">
    <property type="entry name" value="DNA-BINDING TRANSCRIPTIONAL ACTIVATOR DEVR_DOSR"/>
    <property type="match status" value="1"/>
</dbReference>
<dbReference type="PROSITE" id="PS00622">
    <property type="entry name" value="HTH_LUXR_1"/>
    <property type="match status" value="1"/>
</dbReference>
<dbReference type="AlphaFoldDB" id="A0A4Q2K272"/>
<dbReference type="InterPro" id="IPR036388">
    <property type="entry name" value="WH-like_DNA-bd_sf"/>
</dbReference>
<organism evidence="6 7">
    <name type="scientific">Senegalimassilia faecalis</name>
    <dbReference type="NCBI Taxonomy" id="2509433"/>
    <lineage>
        <taxon>Bacteria</taxon>
        <taxon>Bacillati</taxon>
        <taxon>Actinomycetota</taxon>
        <taxon>Coriobacteriia</taxon>
        <taxon>Coriobacteriales</taxon>
        <taxon>Coriobacteriaceae</taxon>
        <taxon>Senegalimassilia</taxon>
    </lineage>
</organism>
<dbReference type="GO" id="GO:0006355">
    <property type="term" value="P:regulation of DNA-templated transcription"/>
    <property type="evidence" value="ECO:0007669"/>
    <property type="project" value="InterPro"/>
</dbReference>
<protein>
    <submittedName>
        <fullName evidence="6">LuxR family transcriptional regulator</fullName>
    </submittedName>
</protein>
<keyword evidence="4" id="KW-0472">Membrane</keyword>
<dbReference type="SMART" id="SM00421">
    <property type="entry name" value="HTH_LUXR"/>
    <property type="match status" value="1"/>
</dbReference>
<sequence length="503" mass="53974">MQQTNTSETAPAATGAQELLRGINTHLPAVSYLGFAFWFAWNLVAFSGSVWNTQADSAILISYLFIAHLLASVATLIALGTRGQRSMRAIVSHRFLAAGAAIGSAGTLLMILVGGGYIDSLATFIVGAALAGFGTTFMLARSATILCTTSPRRSFLSISLCALFAIGVYSFIEGYSFAIGVILFVLLPVFSALSLSVKRDSPQDLALINTIGKLPARFRNLLIAIFVYSLCQEVSKSYILTALPASQSMLCMRYVMLALVVLMLVFIALDLSTPPDKSIAHIFYPLALCFIVPQLAVSVLRETSPVLAAATLDFAGYGTDLFIWAICAYLGYQMRGNCVKVMCFGTAALSLGLASGSIVAIFLLDANISSAHFLVVNLTLAALCMLVTVIVFPENKLNDLIQPVEEEEDADDVSVRTQKALWKQACEEVAADGQLTTREAEVLLMLAKGMSAQQIADALVISIHTVRAHVRNIHAKLEVSNRAQIIELVEQKRDGICTGAPRA</sequence>
<dbReference type="GO" id="GO:0003677">
    <property type="term" value="F:DNA binding"/>
    <property type="evidence" value="ECO:0007669"/>
    <property type="project" value="UniProtKB-KW"/>
</dbReference>
<dbReference type="Pfam" id="PF00196">
    <property type="entry name" value="GerE"/>
    <property type="match status" value="1"/>
</dbReference>
<feature type="transmembrane region" description="Helical" evidence="4">
    <location>
        <begin position="29"/>
        <end position="51"/>
    </location>
</feature>
<keyword evidence="1" id="KW-0805">Transcription regulation</keyword>
<feature type="transmembrane region" description="Helical" evidence="4">
    <location>
        <begin position="370"/>
        <end position="392"/>
    </location>
</feature>
<feature type="transmembrane region" description="Helical" evidence="4">
    <location>
        <begin position="281"/>
        <end position="300"/>
    </location>
</feature>
<feature type="transmembrane region" description="Helical" evidence="4">
    <location>
        <begin position="124"/>
        <end position="143"/>
    </location>
</feature>
<reference evidence="6 7" key="1">
    <citation type="submission" date="2019-01" db="EMBL/GenBank/DDBJ databases">
        <title>Senegalimassilia sp. nov. KGMB04484 isolated human feces.</title>
        <authorList>
            <person name="Han K.-I."/>
            <person name="Kim J.-S."/>
            <person name="Lee K.C."/>
            <person name="Suh M.K."/>
            <person name="Eom M.K."/>
            <person name="Lee J.H."/>
            <person name="Park S.-H."/>
            <person name="Kang S.W."/>
            <person name="Park J.-E."/>
            <person name="Oh B.S."/>
            <person name="Yu S.Y."/>
            <person name="Choi S.-H."/>
            <person name="Lee D.H."/>
            <person name="Yoon H."/>
            <person name="Kim B.-Y."/>
            <person name="Lee J.H."/>
            <person name="Lee J.-S."/>
        </authorList>
    </citation>
    <scope>NUCLEOTIDE SEQUENCE [LARGE SCALE GENOMIC DNA]</scope>
    <source>
        <strain evidence="6 7">KGMB04484</strain>
    </source>
</reference>
<dbReference type="InterPro" id="IPR036259">
    <property type="entry name" value="MFS_trans_sf"/>
</dbReference>
<gene>
    <name evidence="6" type="ORF">ET524_01405</name>
</gene>
<evidence type="ECO:0000256" key="1">
    <source>
        <dbReference type="ARBA" id="ARBA00023015"/>
    </source>
</evidence>
<accession>A0A4Q2K272</accession>
<evidence type="ECO:0000256" key="4">
    <source>
        <dbReference type="SAM" id="Phobius"/>
    </source>
</evidence>
<feature type="transmembrane region" description="Helical" evidence="4">
    <location>
        <begin position="252"/>
        <end position="269"/>
    </location>
</feature>
<evidence type="ECO:0000256" key="3">
    <source>
        <dbReference type="ARBA" id="ARBA00023163"/>
    </source>
</evidence>
<dbReference type="CDD" id="cd06170">
    <property type="entry name" value="LuxR_C_like"/>
    <property type="match status" value="1"/>
</dbReference>
<keyword evidence="4" id="KW-0812">Transmembrane</keyword>
<evidence type="ECO:0000256" key="2">
    <source>
        <dbReference type="ARBA" id="ARBA00023125"/>
    </source>
</evidence>
<evidence type="ECO:0000313" key="7">
    <source>
        <dbReference type="Proteomes" id="UP000293345"/>
    </source>
</evidence>
<feature type="transmembrane region" description="Helical" evidence="4">
    <location>
        <begin position="344"/>
        <end position="364"/>
    </location>
</feature>
<feature type="transmembrane region" description="Helical" evidence="4">
    <location>
        <begin position="57"/>
        <end position="79"/>
    </location>
</feature>
<feature type="transmembrane region" description="Helical" evidence="4">
    <location>
        <begin position="306"/>
        <end position="332"/>
    </location>
</feature>
<dbReference type="SUPFAM" id="SSF46894">
    <property type="entry name" value="C-terminal effector domain of the bipartite response regulators"/>
    <property type="match status" value="1"/>
</dbReference>
<evidence type="ECO:0000259" key="5">
    <source>
        <dbReference type="PROSITE" id="PS50043"/>
    </source>
</evidence>
<feature type="transmembrane region" description="Helical" evidence="4">
    <location>
        <begin position="95"/>
        <end position="118"/>
    </location>
</feature>
<dbReference type="InterPro" id="IPR000792">
    <property type="entry name" value="Tscrpt_reg_LuxR_C"/>
</dbReference>
<feature type="domain" description="HTH luxR-type" evidence="5">
    <location>
        <begin position="428"/>
        <end position="493"/>
    </location>
</feature>
<keyword evidence="2" id="KW-0238">DNA-binding</keyword>
<proteinExistence type="predicted"/>
<name>A0A4Q2K272_9ACTN</name>
<keyword evidence="7" id="KW-1185">Reference proteome</keyword>
<keyword evidence="4" id="KW-1133">Transmembrane helix</keyword>